<dbReference type="RefSeq" id="WP_249867797.1">
    <property type="nucleotide sequence ID" value="NZ_JAMGBC010000001.1"/>
</dbReference>
<keyword evidence="2" id="KW-1185">Reference proteome</keyword>
<gene>
    <name evidence="1" type="ORF">LZ519_05965</name>
</gene>
<evidence type="ECO:0000313" key="1">
    <source>
        <dbReference type="EMBL" id="MCL6678864.1"/>
    </source>
</evidence>
<name>A0ABT0RF62_9SPHN</name>
<proteinExistence type="predicted"/>
<sequence length="250" mass="25986">MQVGRLGLRRAVAVAMLVALALAASVAGLRLASGGGEVPARPPGERPELLLLTSLPIVFPERLTLDTVASPALSALQGRYRVTPISVADASSLAGHRLLLMAQPRAQPSEMLVELDRWVRGGGRVVVLADPALEWPTSKPLGDVTRPPFAFSDTGLLGHWGVLLEAPETFGPATLEADGKAVQTLSPGTLRATNGGCKITAGGLVARCKVGQGKAIVIADADFLAVEGRRGTARSANLGFLLGELDRLGR</sequence>
<protein>
    <recommendedName>
        <fullName evidence="3">ABC transporter</fullName>
    </recommendedName>
</protein>
<organism evidence="1 2">
    <name type="scientific">Sphingomonas anseongensis</name>
    <dbReference type="NCBI Taxonomy" id="2908207"/>
    <lineage>
        <taxon>Bacteria</taxon>
        <taxon>Pseudomonadati</taxon>
        <taxon>Pseudomonadota</taxon>
        <taxon>Alphaproteobacteria</taxon>
        <taxon>Sphingomonadales</taxon>
        <taxon>Sphingomonadaceae</taxon>
        <taxon>Sphingomonas</taxon>
    </lineage>
</organism>
<dbReference type="Proteomes" id="UP001165343">
    <property type="component" value="Unassembled WGS sequence"/>
</dbReference>
<evidence type="ECO:0008006" key="3">
    <source>
        <dbReference type="Google" id="ProtNLM"/>
    </source>
</evidence>
<comment type="caution">
    <text evidence="1">The sequence shown here is derived from an EMBL/GenBank/DDBJ whole genome shotgun (WGS) entry which is preliminary data.</text>
</comment>
<dbReference type="EMBL" id="JAMGBC010000001">
    <property type="protein sequence ID" value="MCL6678864.1"/>
    <property type="molecule type" value="Genomic_DNA"/>
</dbReference>
<accession>A0ABT0RF62</accession>
<evidence type="ECO:0000313" key="2">
    <source>
        <dbReference type="Proteomes" id="UP001165343"/>
    </source>
</evidence>
<reference evidence="1" key="1">
    <citation type="submission" date="2022-05" db="EMBL/GenBank/DDBJ databases">
        <authorList>
            <person name="Jo J.-H."/>
            <person name="Im W.-T."/>
        </authorList>
    </citation>
    <scope>NUCLEOTIDE SEQUENCE</scope>
    <source>
        <strain evidence="1">RG327</strain>
    </source>
</reference>